<dbReference type="Pfam" id="PF00498">
    <property type="entry name" value="FHA"/>
    <property type="match status" value="1"/>
</dbReference>
<dbReference type="EMBL" id="JAALHA020000001">
    <property type="protein sequence ID" value="MDR9893909.1"/>
    <property type="molecule type" value="Genomic_DNA"/>
</dbReference>
<name>A0AAP5I345_9CYAN</name>
<organism evidence="3 4">
    <name type="scientific">Aetokthonos hydrillicola Thurmond2011</name>
    <dbReference type="NCBI Taxonomy" id="2712845"/>
    <lineage>
        <taxon>Bacteria</taxon>
        <taxon>Bacillati</taxon>
        <taxon>Cyanobacteriota</taxon>
        <taxon>Cyanophyceae</taxon>
        <taxon>Nostocales</taxon>
        <taxon>Hapalosiphonaceae</taxon>
        <taxon>Aetokthonos</taxon>
    </lineage>
</organism>
<proteinExistence type="predicted"/>
<feature type="domain" description="FHA" evidence="2">
    <location>
        <begin position="145"/>
        <end position="201"/>
    </location>
</feature>
<evidence type="ECO:0000313" key="4">
    <source>
        <dbReference type="Proteomes" id="UP000667802"/>
    </source>
</evidence>
<reference evidence="4" key="1">
    <citation type="journal article" date="2021" name="Science">
        <title>Hunting the eagle killer: A cyanobacterial neurotoxin causes vacuolar myelinopathy.</title>
        <authorList>
            <person name="Breinlinger S."/>
            <person name="Phillips T.J."/>
            <person name="Haram B.N."/>
            <person name="Mares J."/>
            <person name="Martinez Yerena J.A."/>
            <person name="Hrouzek P."/>
            <person name="Sobotka R."/>
            <person name="Henderson W.M."/>
            <person name="Schmieder P."/>
            <person name="Williams S.M."/>
            <person name="Lauderdale J.D."/>
            <person name="Wilde H.D."/>
            <person name="Gerrin W."/>
            <person name="Kust A."/>
            <person name="Washington J.W."/>
            <person name="Wagner C."/>
            <person name="Geier B."/>
            <person name="Liebeke M."/>
            <person name="Enke H."/>
            <person name="Niedermeyer T.H.J."/>
            <person name="Wilde S.B."/>
        </authorList>
    </citation>
    <scope>NUCLEOTIDE SEQUENCE [LARGE SCALE GENOMIC DNA]</scope>
    <source>
        <strain evidence="4">Thurmond2011</strain>
    </source>
</reference>
<sequence>MSIYKCLKGHTSTEPDYCSKCGVKIQGIPEETLNENGLIPEVAKTNGNTIVCPDCTAPHEPKKGDFCEMCGYNFATGKHGEVPPLEMDLVTDKLSVERAEEASTKSVTKSVVEIVATIDPSQRSPDSPEPPSQPPLTIRLGKESNLIGRSSEIRGIYPEIPLDFDSAVSHRHALLNRLADGTFVLRDIGSTNGTKLNGVELSAMVDVPIKDGDEFTLGHWTKIKIREVRG</sequence>
<dbReference type="AlphaFoldDB" id="A0AAP5I345"/>
<dbReference type="InterPro" id="IPR008984">
    <property type="entry name" value="SMAD_FHA_dom_sf"/>
</dbReference>
<dbReference type="RefSeq" id="WP_208341262.1">
    <property type="nucleotide sequence ID" value="NZ_CAWQFN010000835.1"/>
</dbReference>
<accession>A0AAP5I345</accession>
<dbReference type="CDD" id="cd00060">
    <property type="entry name" value="FHA"/>
    <property type="match status" value="1"/>
</dbReference>
<gene>
    <name evidence="3" type="ORF">G7B40_004880</name>
</gene>
<dbReference type="Gene3D" id="2.60.200.20">
    <property type="match status" value="1"/>
</dbReference>
<dbReference type="InterPro" id="IPR000253">
    <property type="entry name" value="FHA_dom"/>
</dbReference>
<comment type="caution">
    <text evidence="3">The sequence shown here is derived from an EMBL/GenBank/DDBJ whole genome shotgun (WGS) entry which is preliminary data.</text>
</comment>
<evidence type="ECO:0000313" key="3">
    <source>
        <dbReference type="EMBL" id="MDR9893909.1"/>
    </source>
</evidence>
<dbReference type="PROSITE" id="PS50006">
    <property type="entry name" value="FHA_DOMAIN"/>
    <property type="match status" value="1"/>
</dbReference>
<evidence type="ECO:0000259" key="2">
    <source>
        <dbReference type="PROSITE" id="PS50006"/>
    </source>
</evidence>
<dbReference type="SMART" id="SM00240">
    <property type="entry name" value="FHA"/>
    <property type="match status" value="1"/>
</dbReference>
<dbReference type="SUPFAM" id="SSF49879">
    <property type="entry name" value="SMAD/FHA domain"/>
    <property type="match status" value="1"/>
</dbReference>
<keyword evidence="4" id="KW-1185">Reference proteome</keyword>
<dbReference type="Proteomes" id="UP000667802">
    <property type="component" value="Unassembled WGS sequence"/>
</dbReference>
<protein>
    <submittedName>
        <fullName evidence="3">FHA domain-containing protein</fullName>
    </submittedName>
</protein>
<feature type="region of interest" description="Disordered" evidence="1">
    <location>
        <begin position="118"/>
        <end position="139"/>
    </location>
</feature>
<evidence type="ECO:0000256" key="1">
    <source>
        <dbReference type="SAM" id="MobiDB-lite"/>
    </source>
</evidence>